<sequence length="36" mass="4250">MYPQGPETSWGFLHIILRNKHIRILVLPANEKFSNE</sequence>
<reference evidence="1" key="2">
    <citation type="journal article" date="2015" name="Fish Shellfish Immunol.">
        <title>Early steps in the European eel (Anguilla anguilla)-Vibrio vulnificus interaction in the gills: Role of the RtxA13 toxin.</title>
        <authorList>
            <person name="Callol A."/>
            <person name="Pajuelo D."/>
            <person name="Ebbesson L."/>
            <person name="Teles M."/>
            <person name="MacKenzie S."/>
            <person name="Amaro C."/>
        </authorList>
    </citation>
    <scope>NUCLEOTIDE SEQUENCE</scope>
</reference>
<evidence type="ECO:0000313" key="1">
    <source>
        <dbReference type="EMBL" id="JAH83526.1"/>
    </source>
</evidence>
<name>A0A0E9VZM7_ANGAN</name>
<proteinExistence type="predicted"/>
<dbReference type="AlphaFoldDB" id="A0A0E9VZM7"/>
<protein>
    <submittedName>
        <fullName evidence="1">Uncharacterized protein</fullName>
    </submittedName>
</protein>
<organism evidence="1">
    <name type="scientific">Anguilla anguilla</name>
    <name type="common">European freshwater eel</name>
    <name type="synonym">Muraena anguilla</name>
    <dbReference type="NCBI Taxonomy" id="7936"/>
    <lineage>
        <taxon>Eukaryota</taxon>
        <taxon>Metazoa</taxon>
        <taxon>Chordata</taxon>
        <taxon>Craniata</taxon>
        <taxon>Vertebrata</taxon>
        <taxon>Euteleostomi</taxon>
        <taxon>Actinopterygii</taxon>
        <taxon>Neopterygii</taxon>
        <taxon>Teleostei</taxon>
        <taxon>Anguilliformes</taxon>
        <taxon>Anguillidae</taxon>
        <taxon>Anguilla</taxon>
    </lineage>
</organism>
<dbReference type="EMBL" id="GBXM01025051">
    <property type="protein sequence ID" value="JAH83526.1"/>
    <property type="molecule type" value="Transcribed_RNA"/>
</dbReference>
<reference evidence="1" key="1">
    <citation type="submission" date="2014-11" db="EMBL/GenBank/DDBJ databases">
        <authorList>
            <person name="Amaro Gonzalez C."/>
        </authorList>
    </citation>
    <scope>NUCLEOTIDE SEQUENCE</scope>
</reference>
<accession>A0A0E9VZM7</accession>